<evidence type="ECO:0000256" key="1">
    <source>
        <dbReference type="ARBA" id="ARBA00011881"/>
    </source>
</evidence>
<dbReference type="PROSITE" id="PS00134">
    <property type="entry name" value="TRYPSIN_HIS"/>
    <property type="match status" value="3"/>
</dbReference>
<evidence type="ECO:0000256" key="6">
    <source>
        <dbReference type="ARBA" id="ARBA00050838"/>
    </source>
</evidence>
<name>M3YV12_MUSPF</name>
<dbReference type="EC" id="3.4.21.59" evidence="8"/>
<proteinExistence type="predicted"/>
<dbReference type="Ensembl" id="ENSMPUT00000015411.1">
    <property type="protein sequence ID" value="ENSMPUP00000015172.1"/>
    <property type="gene ID" value="ENSMPUG00000015282.1"/>
</dbReference>
<dbReference type="InterPro" id="IPR043504">
    <property type="entry name" value="Peptidase_S1_PA_chymotrypsin"/>
</dbReference>
<sequence length="933" mass="101702">MELVLTATLLALLPAALQQSTPLPASLSVTRAWARSLDSECGRPHVSGRILSGQDATLGEWPWQVSLREEGQHVCGGTLIAEAWVLTAAHCFDQKQLLSAYSVLLGSISSYPQAEEPQELRAVAELIIHPEYLPETNRADIALVQLASPVTYSDLILPVCLPKPGDPLDHGTWCWVTGWGNIDLSIPLPPPFALKELTLPLIDASTCDGYYHENSDTPIQEPIILEDMLCAGFESGQKDACGGDSGGPLVCDVGGVWVQAGVVSWGFACGLPKRPGVYINVSTYATWIASTISVAPSAPEQQAETPSPSGAPNYPSSPFSTAFPVPAAEPTGTPCSPLWWFQPPKWPCGQRTVSTRIVGGKDSELGRWPWQGSLRLWGSHRCGASLLNRRWVLTAAHCFEDHSDPFEWSVQFGELSSSPSIWNLQAYYNRYSVEEIILSPLYLGASSYDIALLKLSSSVTYNKYIQPICVLTSSSEFQNRTDCWVTGWGDIEEEQDLPSPYILQEVQVGIINSAICNYLYAQPVFRYDIWGDMMCAGTIQGGKDACFGDSGGPLACEKKGLWIQVGIVSWGSGCGRPNRPGVYTNVSRHFRWMQKLLSRSGVPSGPPTFERLLGTHVPPAARGLSPSPGRCPTAPTGPGSSPWVTGREANDQLCQILPNAYRKPQFPDSTSGSTEPKQPLCGRRRMLNRMVGGQDALEGEWPWQVSIQRNGSHFCGGSLITERWVLTAAHCFSNTSQTFLYQVLLGARQLVRPGPHAVYARVKRVESNPLYQGMASSADVALVELDTPVTFTNYILPVCVPDPSVVFETGLNCWVTGWGSPSEEDRLPNPRVLQKLAVPIIDTPRCNLLYSKDAESGFQPKAIKDDMLCAGFAEGKKDACKGDSGGPLVCLVGRSWLQAGVISWGEGCARRNRPGVYIRVTSHHAWIHHIIPE</sequence>
<feature type="signal peptide" evidence="11">
    <location>
        <begin position="1"/>
        <end position="18"/>
    </location>
</feature>
<dbReference type="CDD" id="cd00190">
    <property type="entry name" value="Tryp_SPc"/>
    <property type="match status" value="3"/>
</dbReference>
<feature type="domain" description="Peptidase S1" evidence="12">
    <location>
        <begin position="690"/>
        <end position="932"/>
    </location>
</feature>
<keyword evidence="3 11" id="KW-0732">Signal</keyword>
<dbReference type="InterPro" id="IPR009003">
    <property type="entry name" value="Peptidase_S1_PA"/>
</dbReference>
<dbReference type="GeneTree" id="ENSGT00940000162015"/>
<dbReference type="AlphaFoldDB" id="M3YV12"/>
<keyword evidence="2 9" id="KW-0645">Protease</keyword>
<dbReference type="InterPro" id="IPR001314">
    <property type="entry name" value="Peptidase_S1A"/>
</dbReference>
<dbReference type="PROSITE" id="PS50240">
    <property type="entry name" value="TRYPSIN_DOM"/>
    <property type="match status" value="3"/>
</dbReference>
<evidence type="ECO:0000256" key="3">
    <source>
        <dbReference type="ARBA" id="ARBA00022729"/>
    </source>
</evidence>
<dbReference type="FunFam" id="2.40.10.10:FF:000024">
    <property type="entry name" value="Serine protease 53"/>
    <property type="match status" value="1"/>
</dbReference>
<dbReference type="FunFam" id="2.40.10.10:FF:000039">
    <property type="entry name" value="Brain-specific serine protease 4"/>
    <property type="match status" value="2"/>
</dbReference>
<organism evidence="13">
    <name type="scientific">Mustela putorius furo</name>
    <name type="common">European domestic ferret</name>
    <name type="synonym">Mustela furo</name>
    <dbReference type="NCBI Taxonomy" id="9669"/>
    <lineage>
        <taxon>Eukaryota</taxon>
        <taxon>Metazoa</taxon>
        <taxon>Chordata</taxon>
        <taxon>Craniata</taxon>
        <taxon>Vertebrata</taxon>
        <taxon>Euteleostomi</taxon>
        <taxon>Mammalia</taxon>
        <taxon>Eutheria</taxon>
        <taxon>Laurasiatheria</taxon>
        <taxon>Carnivora</taxon>
        <taxon>Caniformia</taxon>
        <taxon>Musteloidea</taxon>
        <taxon>Mustelidae</taxon>
        <taxon>Mustelinae</taxon>
        <taxon>Mustela</taxon>
    </lineage>
</organism>
<evidence type="ECO:0000313" key="13">
    <source>
        <dbReference type="Ensembl" id="ENSMPUP00000015172.1"/>
    </source>
</evidence>
<evidence type="ECO:0000256" key="11">
    <source>
        <dbReference type="SAM" id="SignalP"/>
    </source>
</evidence>
<dbReference type="SMART" id="SM00020">
    <property type="entry name" value="Tryp_SPc"/>
    <property type="match status" value="3"/>
</dbReference>
<keyword evidence="4 9" id="KW-0378">Hydrolase</keyword>
<dbReference type="GO" id="GO:0006508">
    <property type="term" value="P:proteolysis"/>
    <property type="evidence" value="ECO:0007669"/>
    <property type="project" value="UniProtKB-KW"/>
</dbReference>
<evidence type="ECO:0000256" key="9">
    <source>
        <dbReference type="RuleBase" id="RU363034"/>
    </source>
</evidence>
<reference evidence="13" key="1">
    <citation type="submission" date="2024-06" db="UniProtKB">
        <authorList>
            <consortium name="Ensembl"/>
        </authorList>
    </citation>
    <scope>IDENTIFICATION</scope>
</reference>
<comment type="subunit">
    <text evidence="1">Homotetramer.</text>
</comment>
<feature type="region of interest" description="Disordered" evidence="10">
    <location>
        <begin position="621"/>
        <end position="643"/>
    </location>
</feature>
<dbReference type="eggNOG" id="KOG3627">
    <property type="taxonomic scope" value="Eukaryota"/>
</dbReference>
<evidence type="ECO:0000256" key="4">
    <source>
        <dbReference type="ARBA" id="ARBA00022801"/>
    </source>
</evidence>
<evidence type="ECO:0000256" key="2">
    <source>
        <dbReference type="ARBA" id="ARBA00022670"/>
    </source>
</evidence>
<evidence type="ECO:0000256" key="8">
    <source>
        <dbReference type="ARBA" id="ARBA00066748"/>
    </source>
</evidence>
<dbReference type="PRINTS" id="PR00722">
    <property type="entry name" value="CHYMOTRYPSIN"/>
</dbReference>
<dbReference type="Gene3D" id="2.40.10.10">
    <property type="entry name" value="Trypsin-like serine proteases"/>
    <property type="match status" value="5"/>
</dbReference>
<evidence type="ECO:0000256" key="10">
    <source>
        <dbReference type="SAM" id="MobiDB-lite"/>
    </source>
</evidence>
<dbReference type="PANTHER" id="PTHR24253">
    <property type="entry name" value="TRANSMEMBRANE PROTEASE SERINE"/>
    <property type="match status" value="1"/>
</dbReference>
<dbReference type="SUPFAM" id="SSF50494">
    <property type="entry name" value="Trypsin-like serine proteases"/>
    <property type="match status" value="3"/>
</dbReference>
<comment type="catalytic activity">
    <reaction evidence="6">
        <text>Preferential cleavage: Arg-|-Xaa, Lys-|-Xaa, but with more restricted specificity than trypsin.</text>
        <dbReference type="EC" id="3.4.21.59"/>
    </reaction>
</comment>
<dbReference type="EMBL" id="AEYP01027813">
    <property type="status" value="NOT_ANNOTATED_CDS"/>
    <property type="molecule type" value="Genomic_DNA"/>
</dbReference>
<accession>M3YV12</accession>
<dbReference type="InterPro" id="IPR001254">
    <property type="entry name" value="Trypsin_dom"/>
</dbReference>
<dbReference type="InterPro" id="IPR033116">
    <property type="entry name" value="TRYPSIN_SER"/>
</dbReference>
<dbReference type="InterPro" id="IPR018114">
    <property type="entry name" value="TRYPSIN_HIS"/>
</dbReference>
<evidence type="ECO:0000256" key="7">
    <source>
        <dbReference type="ARBA" id="ARBA00054350"/>
    </source>
</evidence>
<dbReference type="HOGENOM" id="CLU_004497_2_1_1"/>
<dbReference type="EMBL" id="AEYP01027814">
    <property type="status" value="NOT_ANNOTATED_CDS"/>
    <property type="molecule type" value="Genomic_DNA"/>
</dbReference>
<feature type="domain" description="Peptidase S1" evidence="12">
    <location>
        <begin position="50"/>
        <end position="293"/>
    </location>
</feature>
<dbReference type="PROSITE" id="PS00135">
    <property type="entry name" value="TRYPSIN_SER"/>
    <property type="match status" value="3"/>
</dbReference>
<dbReference type="Pfam" id="PF00089">
    <property type="entry name" value="Trypsin"/>
    <property type="match status" value="3"/>
</dbReference>
<evidence type="ECO:0000256" key="5">
    <source>
        <dbReference type="ARBA" id="ARBA00023157"/>
    </source>
</evidence>
<feature type="domain" description="Peptidase S1" evidence="12">
    <location>
        <begin position="357"/>
        <end position="598"/>
    </location>
</feature>
<dbReference type="STRING" id="9669.ENSMPUP00000015172"/>
<dbReference type="OMA" id="WIESYIL"/>
<comment type="function">
    <text evidence="7">Tryptase is the major neutral protease present in mast cells and is secreted upon the coupled activation-degranulation response of this cell type.</text>
</comment>
<keyword evidence="5" id="KW-1015">Disulfide bond</keyword>
<dbReference type="EMBL" id="AEYP01027815">
    <property type="status" value="NOT_ANNOTATED_CDS"/>
    <property type="molecule type" value="Genomic_DNA"/>
</dbReference>
<dbReference type="PANTHER" id="PTHR24253:SF119">
    <property type="entry name" value="SERINE PROTEASE 27"/>
    <property type="match status" value="1"/>
</dbReference>
<protein>
    <recommendedName>
        <fullName evidence="8">tryptase</fullName>
        <ecNumber evidence="8">3.4.21.59</ecNumber>
    </recommendedName>
</protein>
<evidence type="ECO:0000259" key="12">
    <source>
        <dbReference type="PROSITE" id="PS50240"/>
    </source>
</evidence>
<feature type="chain" id="PRO_5004045816" description="tryptase" evidence="11">
    <location>
        <begin position="19"/>
        <end position="933"/>
    </location>
</feature>
<keyword evidence="9" id="KW-0720">Serine protease</keyword>
<dbReference type="InParanoid" id="M3YV12"/>
<dbReference type="GO" id="GO:0004252">
    <property type="term" value="F:serine-type endopeptidase activity"/>
    <property type="evidence" value="ECO:0007669"/>
    <property type="project" value="UniProtKB-EC"/>
</dbReference>